<protein>
    <submittedName>
        <fullName evidence="1">Uncharacterized protein</fullName>
    </submittedName>
</protein>
<gene>
    <name evidence="1" type="ORF">FU839_07465</name>
</gene>
<dbReference type="EMBL" id="VRLR01000003">
    <property type="protein sequence ID" value="TXK81729.1"/>
    <property type="molecule type" value="Genomic_DNA"/>
</dbReference>
<organism evidence="1 2">
    <name type="scientific">Rheinheimera tangshanensis</name>
    <dbReference type="NCBI Taxonomy" id="400153"/>
    <lineage>
        <taxon>Bacteria</taxon>
        <taxon>Pseudomonadati</taxon>
        <taxon>Pseudomonadota</taxon>
        <taxon>Gammaproteobacteria</taxon>
        <taxon>Chromatiales</taxon>
        <taxon>Chromatiaceae</taxon>
        <taxon>Rheinheimera</taxon>
    </lineage>
</organism>
<reference evidence="1 2" key="1">
    <citation type="submission" date="2019-08" db="EMBL/GenBank/DDBJ databases">
        <title>Draft genome analysis of Rheinheimera tangshanensis isolated from the roots of fresh rice plants (Oryza sativa).</title>
        <authorList>
            <person name="Yu Q."/>
            <person name="Qi Y."/>
            <person name="Zhang H."/>
            <person name="Pu J."/>
        </authorList>
    </citation>
    <scope>NUCLEOTIDE SEQUENCE [LARGE SCALE GENOMIC DNA]</scope>
    <source>
        <strain evidence="1 2">JA3-B52</strain>
    </source>
</reference>
<proteinExistence type="predicted"/>
<sequence length="224" mass="25364">MISLFSKIESFGKNSIAALDRSNNVLQTGPAMPVSHAEDTSDTAYRAPSAIVTLSEKALELQKSYNGTPAFLIKDAYVSAPHRLAPDPATPLEDMVYRRDGLRINTETNPPRWMDSTDIVNYDEWLKSEQMIDQHVDKRIAIFKEGKAEGLTDAQIIQQIEDYNSTLPDRFHHDTQVEMDLGMIYRTKQWVGVTDESLQSSLGTRRRESYEQLYTKATAKFKTG</sequence>
<evidence type="ECO:0000313" key="2">
    <source>
        <dbReference type="Proteomes" id="UP000321814"/>
    </source>
</evidence>
<evidence type="ECO:0000313" key="1">
    <source>
        <dbReference type="EMBL" id="TXK81729.1"/>
    </source>
</evidence>
<name>A0A5C8M185_9GAMM</name>
<dbReference type="RefSeq" id="WP_185148570.1">
    <property type="nucleotide sequence ID" value="NZ_BAAAGC010000008.1"/>
</dbReference>
<keyword evidence="2" id="KW-1185">Reference proteome</keyword>
<comment type="caution">
    <text evidence="1">The sequence shown here is derived from an EMBL/GenBank/DDBJ whole genome shotgun (WGS) entry which is preliminary data.</text>
</comment>
<dbReference type="Proteomes" id="UP000321814">
    <property type="component" value="Unassembled WGS sequence"/>
</dbReference>
<dbReference type="AlphaFoldDB" id="A0A5C8M185"/>
<accession>A0A5C8M185</accession>